<dbReference type="RefSeq" id="XP_018285117.1">
    <property type="nucleotide sequence ID" value="XM_018438804.1"/>
</dbReference>
<dbReference type="Pfam" id="PF08238">
    <property type="entry name" value="Sel1"/>
    <property type="match status" value="23"/>
</dbReference>
<feature type="region of interest" description="Disordered" evidence="2">
    <location>
        <begin position="137"/>
        <end position="171"/>
    </location>
</feature>
<dbReference type="GeneID" id="28999710"/>
<dbReference type="InParanoid" id="A0A167K1P2"/>
<feature type="compositionally biased region" description="Low complexity" evidence="2">
    <location>
        <begin position="141"/>
        <end position="158"/>
    </location>
</feature>
<gene>
    <name evidence="3" type="ORF">PHYBLDRAFT_183645</name>
</gene>
<organism evidence="3 4">
    <name type="scientific">Phycomyces blakesleeanus (strain ATCC 8743b / DSM 1359 / FGSC 10004 / NBRC 33097 / NRRL 1555)</name>
    <dbReference type="NCBI Taxonomy" id="763407"/>
    <lineage>
        <taxon>Eukaryota</taxon>
        <taxon>Fungi</taxon>
        <taxon>Fungi incertae sedis</taxon>
        <taxon>Mucoromycota</taxon>
        <taxon>Mucoromycotina</taxon>
        <taxon>Mucoromycetes</taxon>
        <taxon>Mucorales</taxon>
        <taxon>Phycomycetaceae</taxon>
        <taxon>Phycomyces</taxon>
    </lineage>
</organism>
<feature type="compositionally biased region" description="Pro residues" evidence="2">
    <location>
        <begin position="32"/>
        <end position="47"/>
    </location>
</feature>
<feature type="compositionally biased region" description="Basic residues" evidence="2">
    <location>
        <begin position="1"/>
        <end position="10"/>
    </location>
</feature>
<dbReference type="Gene3D" id="1.25.40.10">
    <property type="entry name" value="Tetratricopeptide repeat domain"/>
    <property type="match status" value="6"/>
</dbReference>
<dbReference type="InterPro" id="IPR011990">
    <property type="entry name" value="TPR-like_helical_dom_sf"/>
</dbReference>
<evidence type="ECO:0008006" key="5">
    <source>
        <dbReference type="Google" id="ProtNLM"/>
    </source>
</evidence>
<reference evidence="4" key="1">
    <citation type="submission" date="2015-06" db="EMBL/GenBank/DDBJ databases">
        <title>Expansion of signal transduction pathways in fungi by whole-genome duplication.</title>
        <authorList>
            <consortium name="DOE Joint Genome Institute"/>
            <person name="Corrochano L.M."/>
            <person name="Kuo A."/>
            <person name="Marcet-Houben M."/>
            <person name="Polaino S."/>
            <person name="Salamov A."/>
            <person name="Villalobos J.M."/>
            <person name="Alvarez M.I."/>
            <person name="Avalos J."/>
            <person name="Benito E.P."/>
            <person name="Benoit I."/>
            <person name="Burger G."/>
            <person name="Camino L.P."/>
            <person name="Canovas D."/>
            <person name="Cerda-Olmedo E."/>
            <person name="Cheng J.-F."/>
            <person name="Dominguez A."/>
            <person name="Elias M."/>
            <person name="Eslava A.P."/>
            <person name="Glaser F."/>
            <person name="Grimwood J."/>
            <person name="Gutierrez G."/>
            <person name="Heitman J."/>
            <person name="Henrissat B."/>
            <person name="Iturriaga E.A."/>
            <person name="Lang B.F."/>
            <person name="Lavin J.L."/>
            <person name="Lee S."/>
            <person name="Li W."/>
            <person name="Lindquist E."/>
            <person name="Lopez-Garcia S."/>
            <person name="Luque E.M."/>
            <person name="Marcos A.T."/>
            <person name="Martin J."/>
            <person name="McCluskey K."/>
            <person name="Medina H.R."/>
            <person name="Miralles-Duran A."/>
            <person name="Miyazaki A."/>
            <person name="Munoz-Torres E."/>
            <person name="Oguiza J.A."/>
            <person name="Ohm R."/>
            <person name="Olmedo M."/>
            <person name="Orejas M."/>
            <person name="Ortiz-Castellanos L."/>
            <person name="Pisabarro A.G."/>
            <person name="Rodriguez-Romero J."/>
            <person name="Ruiz-Herrera J."/>
            <person name="Ruiz-Vazquez R."/>
            <person name="Sanz C."/>
            <person name="Schackwitz W."/>
            <person name="Schmutz J."/>
            <person name="Shahriari M."/>
            <person name="Shelest E."/>
            <person name="Silva-Franco F."/>
            <person name="Soanes D."/>
            <person name="Syed K."/>
            <person name="Tagua V.G."/>
            <person name="Talbot N.J."/>
            <person name="Thon M."/>
            <person name="De vries R.P."/>
            <person name="Wiebenga A."/>
            <person name="Yadav J.S."/>
            <person name="Braun E.L."/>
            <person name="Baker S."/>
            <person name="Garre V."/>
            <person name="Horwitz B."/>
            <person name="Torres-Martinez S."/>
            <person name="Idnurm A."/>
            <person name="Herrera-Estrella A."/>
            <person name="Gabaldon T."/>
            <person name="Grigoriev I.V."/>
        </authorList>
    </citation>
    <scope>NUCLEOTIDE SEQUENCE [LARGE SCALE GENOMIC DNA]</scope>
    <source>
        <strain evidence="4">NRRL 1555(-)</strain>
    </source>
</reference>
<keyword evidence="4" id="KW-1185">Reference proteome</keyword>
<dbReference type="SUPFAM" id="SSF81901">
    <property type="entry name" value="HCP-like"/>
    <property type="match status" value="8"/>
</dbReference>
<feature type="compositionally biased region" description="Low complexity" evidence="2">
    <location>
        <begin position="17"/>
        <end position="31"/>
    </location>
</feature>
<accession>A0A167K1P2</accession>
<dbReference type="VEuPathDB" id="FungiDB:PHYBLDRAFT_183645"/>
<evidence type="ECO:0000313" key="3">
    <source>
        <dbReference type="EMBL" id="OAD67077.1"/>
    </source>
</evidence>
<dbReference type="InterPro" id="IPR050767">
    <property type="entry name" value="Sel1_AlgK"/>
</dbReference>
<evidence type="ECO:0000313" key="4">
    <source>
        <dbReference type="Proteomes" id="UP000077315"/>
    </source>
</evidence>
<dbReference type="STRING" id="763407.A0A167K1P2"/>
<dbReference type="SMART" id="SM00671">
    <property type="entry name" value="SEL1"/>
    <property type="match status" value="24"/>
</dbReference>
<feature type="region of interest" description="Disordered" evidence="2">
    <location>
        <begin position="1"/>
        <end position="52"/>
    </location>
</feature>
<dbReference type="OrthoDB" id="272077at2759"/>
<evidence type="ECO:0000256" key="2">
    <source>
        <dbReference type="SAM" id="MobiDB-lite"/>
    </source>
</evidence>
<evidence type="ECO:0000256" key="1">
    <source>
        <dbReference type="ARBA" id="ARBA00038101"/>
    </source>
</evidence>
<dbReference type="EMBL" id="KV441025">
    <property type="protein sequence ID" value="OAD67077.1"/>
    <property type="molecule type" value="Genomic_DNA"/>
</dbReference>
<protein>
    <recommendedName>
        <fullName evidence="5">HCP-like protein</fullName>
    </recommendedName>
</protein>
<dbReference type="PANTHER" id="PTHR11102">
    <property type="entry name" value="SEL-1-LIKE PROTEIN"/>
    <property type="match status" value="1"/>
</dbReference>
<dbReference type="InterPro" id="IPR006597">
    <property type="entry name" value="Sel1-like"/>
</dbReference>
<dbReference type="Proteomes" id="UP000077315">
    <property type="component" value="Unassembled WGS sequence"/>
</dbReference>
<dbReference type="PANTHER" id="PTHR11102:SF160">
    <property type="entry name" value="ERAD-ASSOCIATED E3 UBIQUITIN-PROTEIN LIGASE COMPONENT HRD3"/>
    <property type="match status" value="1"/>
</dbReference>
<comment type="similarity">
    <text evidence="1">Belongs to the sel-1 family.</text>
</comment>
<name>A0A167K1P2_PHYB8</name>
<sequence>MGAHQSKIKPKNVAVRQSSTSSSTSSQKSQPLPEPPPPLPLPIPVRPPMERERTREIRLSTFEADLDLNQILQTHSIQPTVNHVLHPPDFVVSGISVNSTTSLDSLRTTVFSTISTACSSLSSVSLHSKSHAFGSPLLQNHTRSSSISSTSTLPHTLPINPPNSDPKSPSAQFKSLLIKADTTHDPQLRTLVAQARLQGYGTPVAISQGFQELLNIAETTNHINAFYSLGLCYYHGLTPNQQKDYALAYRWISRAAIQGEHKTDPETMMTVCLSQYCSGYMLIQAQGTAADTAKATEFFQKAATRGHPVAQHIIGWQYENKGDPIKAKEFYQLSAHHNYSDAQASLGVLLIDYIDAFTKNFVKEEHVVQEALGWLNRAASQNHPWAFLKLGSLYAQGTRVKKDFKHAVSLYERAGTDINNPHYGIAHYMLGSIYRSEQNPLYNISLAIRHLTLAANTNYRQANRILGLMYYQGMGVPKDDLKARSLFKIAASQGDGYALGLLGEQAENGRGCTKNPVEALELYEKAGKAGTYVAIYSRAILLHRMDRRAEAYVWFGKAVGSLATAKDPDSRNFLFRARLMLARYHINGWGQSICDPVGGFNDLLALARTGEFWEAHYWIGAGYESGIKNMNNQVEIEPNLKLAFDYYEQGALHGDVDLMHKVARMLANGFSHQSVTIKDQVKAFDWYTKAANAGHPTAQYSLGLYYANGLAPLKKSDIPKAIELYRAASKNGLPDPMISLAKLLITSPSESDALHKEAIEWLDTAVRMEHPAGLRELAKAYETGLILSVGENERHATGLELLTRAIKLKDDPLSWCDLSRYYENGWAVSSNLEKALVCLKKAESLNHQMATIMIAEIFERKTLWDQAWNQYERTVETNILKSVLGWKSRIGKARLVLHRKMGAEKDRRQVFQWLVEMVSLGPGESSIEPLSLLGMCYEKGFGTPRDVEQAISWYDKALEQPTTVPIHWSQENARFKMARLLCQEKQYERSLQEFRVLQGILDPMTRYSHETMVQARQVRYYLGYLLLHGIPSDRNIDEAKIWLGHAADEGQGSAIYELGLLAISDDEDATAQELFERGRSMNHPGCIRELGLFWLRENRDDISWNGREVYELLEEASHLNDQEANYQLGLLYEYGLGNSKTRINPVRALESYRKAAHQGHEQAAENAARLCEQLEQPEEVVVWLTKISHRYYSRVVLAGYRIQGKGGVPQDARAGLAELHEAAEELEKVDNKTEQETEALGMAYFTIGECHEHGRAVDVDTEVASVWYNRSVQCSEHVEAMYQLGNFESLNGNEESAFEWFGRAAAKGNHVDAQYQLGLFHASGLANLSANPAAAKKYFTKAANQGHKEALMCLGDILWRQEEYKEGMQYIELAAKADVPEALTRLGYIYHQGFHSSSKGYHIEQDYGRALSYFRSAAKLNHCMAALMVGTYYDEGYLRRNTMDHESALTWYRKAHRMGAGAFADLAIANLLYAKSENTVDVSEAEKLRSDAFVNFQGACSFKDDTGAYARVMVALYYLNGWKPVEKDGVEGFSQLLAVAKDGGRDAFGKVASCYENGVGVDSSESEALFWWRQAAEFDDDVEAIDRVGYYYTHGLGGLVADPVKAQEYYDRANSFRNAQLESEPSFVSSRASMASY</sequence>
<proteinExistence type="inferred from homology"/>